<dbReference type="RefSeq" id="WP_168055265.1">
    <property type="nucleotide sequence ID" value="NZ_JAAOZT010000006.1"/>
</dbReference>
<evidence type="ECO:0000313" key="1">
    <source>
        <dbReference type="EMBL" id="MBB5199251.1"/>
    </source>
</evidence>
<protein>
    <submittedName>
        <fullName evidence="1">Uncharacterized protein</fullName>
    </submittedName>
</protein>
<evidence type="ECO:0000313" key="2">
    <source>
        <dbReference type="Proteomes" id="UP000571084"/>
    </source>
</evidence>
<dbReference type="EMBL" id="JACHHQ010000002">
    <property type="protein sequence ID" value="MBB5199251.1"/>
    <property type="molecule type" value="Genomic_DNA"/>
</dbReference>
<comment type="caution">
    <text evidence="1">The sequence shown here is derived from an EMBL/GenBank/DDBJ whole genome shotgun (WGS) entry which is preliminary data.</text>
</comment>
<keyword evidence="2" id="KW-1185">Reference proteome</keyword>
<organism evidence="1 2">
    <name type="scientific">Glaciimonas immobilis</name>
    <dbReference type="NCBI Taxonomy" id="728004"/>
    <lineage>
        <taxon>Bacteria</taxon>
        <taxon>Pseudomonadati</taxon>
        <taxon>Pseudomonadota</taxon>
        <taxon>Betaproteobacteria</taxon>
        <taxon>Burkholderiales</taxon>
        <taxon>Oxalobacteraceae</taxon>
        <taxon>Glaciimonas</taxon>
    </lineage>
</organism>
<dbReference type="Proteomes" id="UP000571084">
    <property type="component" value="Unassembled WGS sequence"/>
</dbReference>
<proteinExistence type="predicted"/>
<reference evidence="1 2" key="1">
    <citation type="submission" date="2020-08" db="EMBL/GenBank/DDBJ databases">
        <title>Genomic Encyclopedia of Type Strains, Phase IV (KMG-IV): sequencing the most valuable type-strain genomes for metagenomic binning, comparative biology and taxonomic classification.</title>
        <authorList>
            <person name="Goeker M."/>
        </authorList>
    </citation>
    <scope>NUCLEOTIDE SEQUENCE [LARGE SCALE GENOMIC DNA]</scope>
    <source>
        <strain evidence="1 2">DSM 23240</strain>
    </source>
</reference>
<gene>
    <name evidence="1" type="ORF">HNR39_001078</name>
</gene>
<sequence>MTVHRTGAVMYLIGGIVGLLTGCQEKQAPLPKTVSAPSPSVIRPAQSAPPTLTPRVPVIPKVGVVSSVSVTSAIAAYHAL</sequence>
<name>A0A840RRM4_9BURK</name>
<accession>A0A840RRM4</accession>
<dbReference type="PROSITE" id="PS51257">
    <property type="entry name" value="PROKAR_LIPOPROTEIN"/>
    <property type="match status" value="1"/>
</dbReference>
<dbReference type="AlphaFoldDB" id="A0A840RRM4"/>